<evidence type="ECO:0000313" key="1">
    <source>
        <dbReference type="EMBL" id="RIW34670.1"/>
    </source>
</evidence>
<evidence type="ECO:0000313" key="2">
    <source>
        <dbReference type="Proteomes" id="UP000265801"/>
    </source>
</evidence>
<dbReference type="AlphaFoldDB" id="A0A3A1QZW1"/>
<comment type="caution">
    <text evidence="1">The sequence shown here is derived from an EMBL/GenBank/DDBJ whole genome shotgun (WGS) entry which is preliminary data.</text>
</comment>
<reference evidence="1 2" key="1">
    <citation type="submission" date="2018-09" db="EMBL/GenBank/DDBJ databases">
        <title>Bacillus saliacetes sp. nov., isolated from Thai shrimp paste (Ka-pi).</title>
        <authorList>
            <person name="Daroonpunt R."/>
            <person name="Tanasupawat S."/>
            <person name="Yiamsombut S."/>
        </authorList>
    </citation>
    <scope>NUCLEOTIDE SEQUENCE [LARGE SCALE GENOMIC DNA]</scope>
    <source>
        <strain evidence="1 2">SKP7-4</strain>
    </source>
</reference>
<organism evidence="1 2">
    <name type="scientific">Bacillus salacetis</name>
    <dbReference type="NCBI Taxonomy" id="2315464"/>
    <lineage>
        <taxon>Bacteria</taxon>
        <taxon>Bacillati</taxon>
        <taxon>Bacillota</taxon>
        <taxon>Bacilli</taxon>
        <taxon>Bacillales</taxon>
        <taxon>Bacillaceae</taxon>
        <taxon>Bacillus</taxon>
    </lineage>
</organism>
<protein>
    <submittedName>
        <fullName evidence="1">Uncharacterized protein</fullName>
    </submittedName>
</protein>
<name>A0A3A1QZW1_9BACI</name>
<keyword evidence="2" id="KW-1185">Reference proteome</keyword>
<dbReference type="Proteomes" id="UP000265801">
    <property type="component" value="Unassembled WGS sequence"/>
</dbReference>
<dbReference type="EMBL" id="QXIR01000010">
    <property type="protein sequence ID" value="RIW34670.1"/>
    <property type="molecule type" value="Genomic_DNA"/>
</dbReference>
<sequence length="138" mass="15466">MFILLLIFLMGCRGTFTRDLSISELDLEEVPAQVESFMEEVAVAEEGTGSGIYIFEQKNRKYLFLSEEFLGEGRGFGAAEVKGEGDQLTILLSDKPLKDSQPGTIGRVYLIQLDRKYEYLNVIKNEKETHFESIGAGS</sequence>
<accession>A0A3A1QZW1</accession>
<dbReference type="OrthoDB" id="2614098at2"/>
<proteinExistence type="predicted"/>
<dbReference type="RefSeq" id="WP_119546608.1">
    <property type="nucleotide sequence ID" value="NZ_QXIR01000010.1"/>
</dbReference>
<gene>
    <name evidence="1" type="ORF">D3H55_09145</name>
</gene>